<evidence type="ECO:0000256" key="3">
    <source>
        <dbReference type="ARBA" id="ARBA00022989"/>
    </source>
</evidence>
<feature type="transmembrane region" description="Helical" evidence="5">
    <location>
        <begin position="81"/>
        <end position="98"/>
    </location>
</feature>
<dbReference type="OrthoDB" id="410267at2759"/>
<keyword evidence="3 5" id="KW-1133">Transmembrane helix</keyword>
<feature type="transmembrane region" description="Helical" evidence="5">
    <location>
        <begin position="370"/>
        <end position="392"/>
    </location>
</feature>
<dbReference type="Proteomes" id="UP000886885">
    <property type="component" value="Chromosome 9D"/>
</dbReference>
<dbReference type="InterPro" id="IPR056555">
    <property type="entry name" value="NFD4_C"/>
</dbReference>
<dbReference type="EMBL" id="JAAWWB010000018">
    <property type="protein sequence ID" value="KAG6761658.1"/>
    <property type="molecule type" value="Genomic_DNA"/>
</dbReference>
<sequence length="564" mass="61527">MGYLQTSSTSFKATKWLGFVTAVWVQAISGNNYTFSNYSDALKTLMNLTQLELNNLSVAKDVGKAFGLLAGLASDRLPTPVILLIGSIEGLIGYGTQWLVVSGKIQPLSYWQMCIFLCLGGNSTTWMNTAVLVTCIRNFRRNRGPVSGILKGYVGLSTAIFTDLCAALFADDPAKFLIMLAVIPFAVCLTAIVFLRETPPAATIEEEKEESKYFNLFNVVAVIIAVYLLAYSFIPNPSHVLSSVFSLILLVLLASPLAVPAHAFINSWNLNRFKNQEDVERQIQEPLLREDKTQEKIQEKPAEEAAKAVVERTRAVEEEKAVEVVKRRPVIGEDHTIFEAMSTVDFWILFLSFLCGVGTGLAVMNNMGQIGLALGYADVSLFVSMTSIWGFFGRIISGTVSEYYIKKAGTPRPLWNAASQILMAVGYILMAVALPGSLYIGSILVGVCYGVRIAVSVPTASELFGLKYFGLIYNILILNLPLGSFLFSGLLAGFLYDAQATPTPGGGNTCVGAHCYRLVFIIMAVACVIGFGLDVLLGIRTKKIYTKIYTSRRSKKLASASNLQ</sequence>
<keyword evidence="9" id="KW-1185">Reference proteome</keyword>
<evidence type="ECO:0008006" key="10">
    <source>
        <dbReference type="Google" id="ProtNLM"/>
    </source>
</evidence>
<evidence type="ECO:0000259" key="6">
    <source>
        <dbReference type="Pfam" id="PF06813"/>
    </source>
</evidence>
<dbReference type="InterPro" id="IPR010658">
    <property type="entry name" value="Nodulin-like"/>
</dbReference>
<evidence type="ECO:0000256" key="4">
    <source>
        <dbReference type="ARBA" id="ARBA00023136"/>
    </source>
</evidence>
<feature type="transmembrane region" description="Helical" evidence="5">
    <location>
        <begin position="471"/>
        <end position="496"/>
    </location>
</feature>
<dbReference type="AlphaFoldDB" id="A0A8X7Z7W8"/>
<dbReference type="PANTHER" id="PTHR21576:SF78">
    <property type="entry name" value="PROTEIN NUCLEAR FUSION DEFECTIVE 4-LIKE"/>
    <property type="match status" value="1"/>
</dbReference>
<organism evidence="8 9">
    <name type="scientific">Populus tomentosa</name>
    <name type="common">Chinese white poplar</name>
    <dbReference type="NCBI Taxonomy" id="118781"/>
    <lineage>
        <taxon>Eukaryota</taxon>
        <taxon>Viridiplantae</taxon>
        <taxon>Streptophyta</taxon>
        <taxon>Embryophyta</taxon>
        <taxon>Tracheophyta</taxon>
        <taxon>Spermatophyta</taxon>
        <taxon>Magnoliopsida</taxon>
        <taxon>eudicotyledons</taxon>
        <taxon>Gunneridae</taxon>
        <taxon>Pentapetalae</taxon>
        <taxon>rosids</taxon>
        <taxon>fabids</taxon>
        <taxon>Malpighiales</taxon>
        <taxon>Salicaceae</taxon>
        <taxon>Saliceae</taxon>
        <taxon>Populus</taxon>
    </lineage>
</organism>
<gene>
    <name evidence="8" type="ORF">POTOM_034887</name>
</gene>
<comment type="caution">
    <text evidence="8">The sequence shown here is derived from an EMBL/GenBank/DDBJ whole genome shotgun (WGS) entry which is preliminary data.</text>
</comment>
<feature type="domain" description="Nodulin-like" evidence="6">
    <location>
        <begin position="15"/>
        <end position="260"/>
    </location>
</feature>
<feature type="transmembrane region" description="Helical" evidence="5">
    <location>
        <begin position="110"/>
        <end position="136"/>
    </location>
</feature>
<feature type="transmembrane region" description="Helical" evidence="5">
    <location>
        <begin position="216"/>
        <end position="234"/>
    </location>
</feature>
<keyword evidence="4 5" id="KW-0472">Membrane</keyword>
<evidence type="ECO:0000313" key="9">
    <source>
        <dbReference type="Proteomes" id="UP000886885"/>
    </source>
</evidence>
<feature type="transmembrane region" description="Helical" evidence="5">
    <location>
        <begin position="346"/>
        <end position="364"/>
    </location>
</feature>
<name>A0A8X7Z7W8_POPTO</name>
<accession>A0A8X7Z7W8</accession>
<dbReference type="PANTHER" id="PTHR21576">
    <property type="entry name" value="UNCHARACTERIZED NODULIN-LIKE PROTEIN"/>
    <property type="match status" value="1"/>
</dbReference>
<feature type="transmembrane region" description="Helical" evidence="5">
    <location>
        <begin position="148"/>
        <end position="170"/>
    </location>
</feature>
<protein>
    <recommendedName>
        <fullName evidence="10">Nodulin-like domain-containing protein</fullName>
    </recommendedName>
</protein>
<feature type="domain" description="NFD4 C-terminal" evidence="7">
    <location>
        <begin position="341"/>
        <end position="545"/>
    </location>
</feature>
<comment type="subcellular location">
    <subcellularLocation>
        <location evidence="1">Membrane</location>
        <topology evidence="1">Multi-pass membrane protein</topology>
    </subcellularLocation>
</comment>
<evidence type="ECO:0000256" key="5">
    <source>
        <dbReference type="SAM" id="Phobius"/>
    </source>
</evidence>
<evidence type="ECO:0000256" key="2">
    <source>
        <dbReference type="ARBA" id="ARBA00022692"/>
    </source>
</evidence>
<keyword evidence="2 5" id="KW-0812">Transmembrane</keyword>
<evidence type="ECO:0000256" key="1">
    <source>
        <dbReference type="ARBA" id="ARBA00004141"/>
    </source>
</evidence>
<dbReference type="Pfam" id="PF23262">
    <property type="entry name" value="NFD4_C"/>
    <property type="match status" value="1"/>
</dbReference>
<evidence type="ECO:0000313" key="8">
    <source>
        <dbReference type="EMBL" id="KAG6761658.1"/>
    </source>
</evidence>
<feature type="transmembrane region" description="Helical" evidence="5">
    <location>
        <begin position="516"/>
        <end position="537"/>
    </location>
</feature>
<feature type="transmembrane region" description="Helical" evidence="5">
    <location>
        <begin position="413"/>
        <end position="432"/>
    </location>
</feature>
<dbReference type="GO" id="GO:0016020">
    <property type="term" value="C:membrane"/>
    <property type="evidence" value="ECO:0007669"/>
    <property type="project" value="UniProtKB-SubCell"/>
</dbReference>
<feature type="transmembrane region" description="Helical" evidence="5">
    <location>
        <begin position="176"/>
        <end position="195"/>
    </location>
</feature>
<dbReference type="CDD" id="cd17354">
    <property type="entry name" value="MFS_Mch1p_like"/>
    <property type="match status" value="1"/>
</dbReference>
<dbReference type="Pfam" id="PF06813">
    <property type="entry name" value="Nodulin-like"/>
    <property type="match status" value="1"/>
</dbReference>
<feature type="transmembrane region" description="Helical" evidence="5">
    <location>
        <begin position="438"/>
        <end position="459"/>
    </location>
</feature>
<proteinExistence type="predicted"/>
<evidence type="ECO:0000259" key="7">
    <source>
        <dbReference type="Pfam" id="PF23262"/>
    </source>
</evidence>
<feature type="transmembrane region" description="Helical" evidence="5">
    <location>
        <begin position="240"/>
        <end position="265"/>
    </location>
</feature>
<reference evidence="8" key="1">
    <citation type="journal article" date="2020" name="bioRxiv">
        <title>Hybrid origin of Populus tomentosa Carr. identified through genome sequencing and phylogenomic analysis.</title>
        <authorList>
            <person name="An X."/>
            <person name="Gao K."/>
            <person name="Chen Z."/>
            <person name="Li J."/>
            <person name="Yang X."/>
            <person name="Yang X."/>
            <person name="Zhou J."/>
            <person name="Guo T."/>
            <person name="Zhao T."/>
            <person name="Huang S."/>
            <person name="Miao D."/>
            <person name="Khan W.U."/>
            <person name="Rao P."/>
            <person name="Ye M."/>
            <person name="Lei B."/>
            <person name="Liao W."/>
            <person name="Wang J."/>
            <person name="Ji L."/>
            <person name="Li Y."/>
            <person name="Guo B."/>
            <person name="Mustafa N.S."/>
            <person name="Li S."/>
            <person name="Yun Q."/>
            <person name="Keller S.R."/>
            <person name="Mao J."/>
            <person name="Zhang R."/>
            <person name="Strauss S.H."/>
        </authorList>
    </citation>
    <scope>NUCLEOTIDE SEQUENCE</scope>
    <source>
        <strain evidence="8">GM15</strain>
        <tissue evidence="8">Leaf</tissue>
    </source>
</reference>